<comment type="caution">
    <text evidence="1">The sequence shown here is derived from an EMBL/GenBank/DDBJ whole genome shotgun (WGS) entry which is preliminary data.</text>
</comment>
<name>A0A8H3F7D2_9LECA</name>
<organism evidence="1 2">
    <name type="scientific">Imshaugia aleurites</name>
    <dbReference type="NCBI Taxonomy" id="172621"/>
    <lineage>
        <taxon>Eukaryota</taxon>
        <taxon>Fungi</taxon>
        <taxon>Dikarya</taxon>
        <taxon>Ascomycota</taxon>
        <taxon>Pezizomycotina</taxon>
        <taxon>Lecanoromycetes</taxon>
        <taxon>OSLEUM clade</taxon>
        <taxon>Lecanoromycetidae</taxon>
        <taxon>Lecanorales</taxon>
        <taxon>Lecanorineae</taxon>
        <taxon>Parmeliaceae</taxon>
        <taxon>Imshaugia</taxon>
    </lineage>
</organism>
<protein>
    <submittedName>
        <fullName evidence="1">Uncharacterized protein</fullName>
    </submittedName>
</protein>
<gene>
    <name evidence="1" type="ORF">IMSHALPRED_003346</name>
</gene>
<proteinExistence type="predicted"/>
<evidence type="ECO:0000313" key="1">
    <source>
        <dbReference type="EMBL" id="CAF9916933.1"/>
    </source>
</evidence>
<dbReference type="EMBL" id="CAJPDT010000017">
    <property type="protein sequence ID" value="CAF9916933.1"/>
    <property type="molecule type" value="Genomic_DNA"/>
</dbReference>
<keyword evidence="2" id="KW-1185">Reference proteome</keyword>
<dbReference type="Proteomes" id="UP000664534">
    <property type="component" value="Unassembled WGS sequence"/>
</dbReference>
<accession>A0A8H3F7D2</accession>
<dbReference type="AlphaFoldDB" id="A0A8H3F7D2"/>
<sequence length="291" mass="33151">MGDTQPTRSVLPFPTEIRLNIYRNLVKNTYLAVGTTFEDWFMCPKEDRKPLPACTGLVILQVSKATCAEALPLLYEESIFLFQLDFMESLPGNAPAQRAVALMKNVSFDISCLEPAVVRQLSFCKRDLARERPSQHRTSKNTMELFTGTDYCRNTMRIRFMSNLHSSYYCIPTRFDKAMKDLAGFNKLVVEFDFPRAPESAEEQAVSQSQWEECKELWPTNDFESAYGPALQGAVQGASHSTYYAEFRPRQRLAKNLIEKAADLLKEAARLAGRERNVASLSEMVETLKVW</sequence>
<evidence type="ECO:0000313" key="2">
    <source>
        <dbReference type="Proteomes" id="UP000664534"/>
    </source>
</evidence>
<reference evidence="1" key="1">
    <citation type="submission" date="2021-03" db="EMBL/GenBank/DDBJ databases">
        <authorList>
            <person name="Tagirdzhanova G."/>
        </authorList>
    </citation>
    <scope>NUCLEOTIDE SEQUENCE</scope>
</reference>